<name>A0A9D2I0X9_9LACT</name>
<evidence type="ECO:0000259" key="7">
    <source>
        <dbReference type="Pfam" id="PF02743"/>
    </source>
</evidence>
<feature type="non-terminal residue" evidence="8">
    <location>
        <position position="246"/>
    </location>
</feature>
<proteinExistence type="predicted"/>
<evidence type="ECO:0000256" key="1">
    <source>
        <dbReference type="ARBA" id="ARBA00004651"/>
    </source>
</evidence>
<organism evidence="8 9">
    <name type="scientific">Candidatus Jeotgalibaca merdavium</name>
    <dbReference type="NCBI Taxonomy" id="2838627"/>
    <lineage>
        <taxon>Bacteria</taxon>
        <taxon>Bacillati</taxon>
        <taxon>Bacillota</taxon>
        <taxon>Bacilli</taxon>
        <taxon>Lactobacillales</taxon>
        <taxon>Carnobacteriaceae</taxon>
        <taxon>Jeotgalibaca</taxon>
    </lineage>
</organism>
<feature type="transmembrane region" description="Helical" evidence="6">
    <location>
        <begin position="18"/>
        <end position="36"/>
    </location>
</feature>
<dbReference type="Proteomes" id="UP000886856">
    <property type="component" value="Unassembled WGS sequence"/>
</dbReference>
<keyword evidence="2" id="KW-1003">Cell membrane</keyword>
<dbReference type="InterPro" id="IPR033479">
    <property type="entry name" value="dCache_1"/>
</dbReference>
<keyword evidence="3 6" id="KW-0812">Transmembrane</keyword>
<reference evidence="8" key="1">
    <citation type="journal article" date="2021" name="PeerJ">
        <title>Extensive microbial diversity within the chicken gut microbiome revealed by metagenomics and culture.</title>
        <authorList>
            <person name="Gilroy R."/>
            <person name="Ravi A."/>
            <person name="Getino M."/>
            <person name="Pursley I."/>
            <person name="Horton D.L."/>
            <person name="Alikhan N.F."/>
            <person name="Baker D."/>
            <person name="Gharbi K."/>
            <person name="Hall N."/>
            <person name="Watson M."/>
            <person name="Adriaenssens E.M."/>
            <person name="Foster-Nyarko E."/>
            <person name="Jarju S."/>
            <person name="Secka A."/>
            <person name="Antonio M."/>
            <person name="Oren A."/>
            <person name="Chaudhuri R.R."/>
            <person name="La Ragione R."/>
            <person name="Hildebrand F."/>
            <person name="Pallen M.J."/>
        </authorList>
    </citation>
    <scope>NUCLEOTIDE SEQUENCE</scope>
    <source>
        <strain evidence="8">CHK171-505</strain>
    </source>
</reference>
<evidence type="ECO:0000313" key="8">
    <source>
        <dbReference type="EMBL" id="HJA89799.1"/>
    </source>
</evidence>
<reference evidence="8" key="2">
    <citation type="submission" date="2021-04" db="EMBL/GenBank/DDBJ databases">
        <authorList>
            <person name="Gilroy R."/>
        </authorList>
    </citation>
    <scope>NUCLEOTIDE SEQUENCE</scope>
    <source>
        <strain evidence="8">CHK171-505</strain>
    </source>
</reference>
<keyword evidence="5 6" id="KW-0472">Membrane</keyword>
<dbReference type="Pfam" id="PF02743">
    <property type="entry name" value="dCache_1"/>
    <property type="match status" value="1"/>
</dbReference>
<keyword evidence="4 6" id="KW-1133">Transmembrane helix</keyword>
<evidence type="ECO:0000256" key="2">
    <source>
        <dbReference type="ARBA" id="ARBA00022475"/>
    </source>
</evidence>
<gene>
    <name evidence="8" type="ORF">H9948_03315</name>
</gene>
<protein>
    <submittedName>
        <fullName evidence="8">Cache domain-containing protein</fullName>
    </submittedName>
</protein>
<dbReference type="GO" id="GO:0005886">
    <property type="term" value="C:plasma membrane"/>
    <property type="evidence" value="ECO:0007669"/>
    <property type="project" value="UniProtKB-SubCell"/>
</dbReference>
<accession>A0A9D2I0X9</accession>
<feature type="domain" description="Cache" evidence="7">
    <location>
        <begin position="44"/>
        <end position="234"/>
    </location>
</feature>
<evidence type="ECO:0000256" key="5">
    <source>
        <dbReference type="ARBA" id="ARBA00023136"/>
    </source>
</evidence>
<evidence type="ECO:0000313" key="9">
    <source>
        <dbReference type="Proteomes" id="UP000886856"/>
    </source>
</evidence>
<sequence length="246" mass="29219">MEKRLKWFRPKTIKHKLFLIYVGLLVVPVFLVGYYISTEIRANQIQTKTEEIEQDTIRTATELTGTLEAIIRVSDWIYQDERLAEIVRADYSSPYAFFETYQSYPQFNDYLKYYREISHIRVYVDNPSIMSSVGLYPLSQDVKDSEWYQEAIEKRGQIIWRYMKDPVTRDVHLNLTRALYDYDELIGVLSIAVSNDKITEILQNSGNTFFLTLDDELIFSHPKLEDIQSEYDQYRLLLEEQETDQN</sequence>
<evidence type="ECO:0000256" key="6">
    <source>
        <dbReference type="SAM" id="Phobius"/>
    </source>
</evidence>
<evidence type="ECO:0000256" key="3">
    <source>
        <dbReference type="ARBA" id="ARBA00022692"/>
    </source>
</evidence>
<comment type="subcellular location">
    <subcellularLocation>
        <location evidence="1">Cell membrane</location>
        <topology evidence="1">Multi-pass membrane protein</topology>
    </subcellularLocation>
</comment>
<dbReference type="EMBL" id="DWYW01000066">
    <property type="protein sequence ID" value="HJA89799.1"/>
    <property type="molecule type" value="Genomic_DNA"/>
</dbReference>
<comment type="caution">
    <text evidence="8">The sequence shown here is derived from an EMBL/GenBank/DDBJ whole genome shotgun (WGS) entry which is preliminary data.</text>
</comment>
<evidence type="ECO:0000256" key="4">
    <source>
        <dbReference type="ARBA" id="ARBA00022989"/>
    </source>
</evidence>
<dbReference type="AlphaFoldDB" id="A0A9D2I0X9"/>
<dbReference type="Gene3D" id="3.30.450.20">
    <property type="entry name" value="PAS domain"/>
    <property type="match status" value="1"/>
</dbReference>